<organism evidence="5 6">
    <name type="scientific">Phycicoccus duodecadis</name>
    <dbReference type="NCBI Taxonomy" id="173053"/>
    <lineage>
        <taxon>Bacteria</taxon>
        <taxon>Bacillati</taxon>
        <taxon>Actinomycetota</taxon>
        <taxon>Actinomycetes</taxon>
        <taxon>Micrococcales</taxon>
        <taxon>Intrasporangiaceae</taxon>
        <taxon>Phycicoccus</taxon>
    </lineage>
</organism>
<dbReference type="InterPro" id="IPR046335">
    <property type="entry name" value="LacI/GalR-like_sensor"/>
</dbReference>
<keyword evidence="1" id="KW-0805">Transcription regulation</keyword>
<dbReference type="Gene3D" id="1.10.260.40">
    <property type="entry name" value="lambda repressor-like DNA-binding domains"/>
    <property type="match status" value="1"/>
</dbReference>
<keyword evidence="6" id="KW-1185">Reference proteome</keyword>
<evidence type="ECO:0000256" key="2">
    <source>
        <dbReference type="ARBA" id="ARBA00023125"/>
    </source>
</evidence>
<dbReference type="CDD" id="cd06267">
    <property type="entry name" value="PBP1_LacI_sugar_binding-like"/>
    <property type="match status" value="1"/>
</dbReference>
<dbReference type="Pfam" id="PF00356">
    <property type="entry name" value="LacI"/>
    <property type="match status" value="1"/>
</dbReference>
<dbReference type="SUPFAM" id="SSF47413">
    <property type="entry name" value="lambda repressor-like DNA-binding domains"/>
    <property type="match status" value="1"/>
</dbReference>
<gene>
    <name evidence="5" type="ORF">ATL31_2640</name>
</gene>
<dbReference type="RefSeq" id="WP_211284035.1">
    <property type="nucleotide sequence ID" value="NZ_PJNE01000001.1"/>
</dbReference>
<dbReference type="PROSITE" id="PS50932">
    <property type="entry name" value="HTH_LACI_2"/>
    <property type="match status" value="1"/>
</dbReference>
<dbReference type="InterPro" id="IPR000843">
    <property type="entry name" value="HTH_LacI"/>
</dbReference>
<dbReference type="CDD" id="cd01392">
    <property type="entry name" value="HTH_LacI"/>
    <property type="match status" value="1"/>
</dbReference>
<keyword evidence="3" id="KW-0804">Transcription</keyword>
<feature type="domain" description="HTH lacI-type" evidence="4">
    <location>
        <begin position="1"/>
        <end position="50"/>
    </location>
</feature>
<dbReference type="PANTHER" id="PTHR30146">
    <property type="entry name" value="LACI-RELATED TRANSCRIPTIONAL REPRESSOR"/>
    <property type="match status" value="1"/>
</dbReference>
<dbReference type="SUPFAM" id="SSF53822">
    <property type="entry name" value="Periplasmic binding protein-like I"/>
    <property type="match status" value="1"/>
</dbReference>
<reference evidence="5 6" key="1">
    <citation type="submission" date="2017-12" db="EMBL/GenBank/DDBJ databases">
        <title>Sequencing the genomes of 1000 Actinobacteria strains.</title>
        <authorList>
            <person name="Klenk H.-P."/>
        </authorList>
    </citation>
    <scope>NUCLEOTIDE SEQUENCE [LARGE SCALE GENOMIC DNA]</scope>
    <source>
        <strain evidence="5 6">DSM 12806</strain>
    </source>
</reference>
<accession>A0A2N3YLV4</accession>
<evidence type="ECO:0000313" key="6">
    <source>
        <dbReference type="Proteomes" id="UP000233781"/>
    </source>
</evidence>
<dbReference type="EMBL" id="PJNE01000001">
    <property type="protein sequence ID" value="PKW27789.1"/>
    <property type="molecule type" value="Genomic_DNA"/>
</dbReference>
<dbReference type="GO" id="GO:0000976">
    <property type="term" value="F:transcription cis-regulatory region binding"/>
    <property type="evidence" value="ECO:0007669"/>
    <property type="project" value="TreeGrafter"/>
</dbReference>
<dbReference type="Gene3D" id="3.40.50.2300">
    <property type="match status" value="2"/>
</dbReference>
<keyword evidence="2" id="KW-0238">DNA-binding</keyword>
<dbReference type="PANTHER" id="PTHR30146:SF109">
    <property type="entry name" value="HTH-TYPE TRANSCRIPTIONAL REGULATOR GALS"/>
    <property type="match status" value="1"/>
</dbReference>
<dbReference type="SMART" id="SM00354">
    <property type="entry name" value="HTH_LACI"/>
    <property type="match status" value="1"/>
</dbReference>
<dbReference type="Proteomes" id="UP000233781">
    <property type="component" value="Unassembled WGS sequence"/>
</dbReference>
<name>A0A2N3YLV4_9MICO</name>
<protein>
    <submittedName>
        <fullName evidence="5">LacI family transcriptional regulator</fullName>
    </submittedName>
</protein>
<comment type="caution">
    <text evidence="5">The sequence shown here is derived from an EMBL/GenBank/DDBJ whole genome shotgun (WGS) entry which is preliminary data.</text>
</comment>
<dbReference type="InterPro" id="IPR028082">
    <property type="entry name" value="Peripla_BP_I"/>
</dbReference>
<sequence length="329" mass="33909">MARAAGVGRGTASRVLNGSPHVSLAARSAVLASVRDLSYVPNAAARALVRRRTDAVALVVTESDERVFGEPYFAAAVRGIGARLGEAGFQLVLVMARPGGDEGAAQTAQSFLTDRHVDGVLLLSLHADDPLPELLEARGVPTVCGGSPATTRPRTVVDADNLGGGRSAVQHLVATGRRRLAVLAGPQDMSSGRDRLAGALDAAAEAGHPRHAVALAYGDYSEESGRRAMAEVLAAGPSPDGVFAASDLMAVGALRALRDAGLSAPHDVGLVGFDDSPVCRHTDPELTSVHQPVARMGRVMADVLLARIAGDEVPTQTVLPTRLVVRGSA</sequence>
<dbReference type="InterPro" id="IPR010982">
    <property type="entry name" value="Lambda_DNA-bd_dom_sf"/>
</dbReference>
<proteinExistence type="predicted"/>
<dbReference type="GO" id="GO:0003700">
    <property type="term" value="F:DNA-binding transcription factor activity"/>
    <property type="evidence" value="ECO:0007669"/>
    <property type="project" value="TreeGrafter"/>
</dbReference>
<evidence type="ECO:0000256" key="3">
    <source>
        <dbReference type="ARBA" id="ARBA00023163"/>
    </source>
</evidence>
<evidence type="ECO:0000256" key="1">
    <source>
        <dbReference type="ARBA" id="ARBA00023015"/>
    </source>
</evidence>
<evidence type="ECO:0000259" key="4">
    <source>
        <dbReference type="PROSITE" id="PS50932"/>
    </source>
</evidence>
<dbReference type="AlphaFoldDB" id="A0A2N3YLV4"/>
<evidence type="ECO:0000313" key="5">
    <source>
        <dbReference type="EMBL" id="PKW27789.1"/>
    </source>
</evidence>
<dbReference type="Pfam" id="PF13377">
    <property type="entry name" value="Peripla_BP_3"/>
    <property type="match status" value="1"/>
</dbReference>